<reference evidence="4 5" key="1">
    <citation type="submission" date="2019-12" db="EMBL/GenBank/DDBJ databases">
        <title>Maritimibacter sp. nov. sp. isolated from sea sand.</title>
        <authorList>
            <person name="Kim J."/>
            <person name="Jeong S.E."/>
            <person name="Jung H.S."/>
            <person name="Jeon C.O."/>
        </authorList>
    </citation>
    <scope>NUCLEOTIDE SEQUENCE [LARGE SCALE GENOMIC DNA]</scope>
    <source>
        <strain evidence="4 5">DP07</strain>
    </source>
</reference>
<evidence type="ECO:0000256" key="1">
    <source>
        <dbReference type="ARBA" id="ARBA00004418"/>
    </source>
</evidence>
<sequence>MRITHLIGAAAVVTGATFTPAMSDTFRLTVAGGQAPQALPSLAAVQEFFIPEVQRRLEESGTGHEIRFQEAYAGSLLKAGSVLQGVADGIADIGYVPSIFHPDKLPLEQLSFVTPFCTTDVAAVTDAMEKLYEDIPAMAEQYDKFNQVRLAGTGVDSYELISSKPVRTFEDMRGMKIGTAGAATAWMKGVDVVPVQSNMMEYYNSTQSGVYDAFIIMPSTMPGMNYAEVAPYVTELNYGAMYAAVLTMNKDSLAELPEEVQKIILEVGKEYGKVADQAYETAGEKAFEIVGQMEGTERIDYPAEERTAWANDMDNLAKEWAAAQEAAGLPGREVLEGYMNALREAGVTCERDWDKE</sequence>
<comment type="subcellular location">
    <subcellularLocation>
        <location evidence="1">Periplasm</location>
    </subcellularLocation>
</comment>
<dbReference type="PANTHER" id="PTHR33376:SF15">
    <property type="entry name" value="BLL6794 PROTEIN"/>
    <property type="match status" value="1"/>
</dbReference>
<evidence type="ECO:0000313" key="5">
    <source>
        <dbReference type="Proteomes" id="UP000467322"/>
    </source>
</evidence>
<dbReference type="PANTHER" id="PTHR33376">
    <property type="match status" value="1"/>
</dbReference>
<dbReference type="InterPro" id="IPR018389">
    <property type="entry name" value="DctP_fam"/>
</dbReference>
<keyword evidence="3" id="KW-0574">Periplasm</keyword>
<evidence type="ECO:0000256" key="2">
    <source>
        <dbReference type="ARBA" id="ARBA00022729"/>
    </source>
</evidence>
<accession>A0A845M7G1</accession>
<gene>
    <name evidence="4" type="ORF">GQE99_11685</name>
</gene>
<dbReference type="GO" id="GO:0055085">
    <property type="term" value="P:transmembrane transport"/>
    <property type="evidence" value="ECO:0007669"/>
    <property type="project" value="InterPro"/>
</dbReference>
<dbReference type="NCBIfam" id="NF037995">
    <property type="entry name" value="TRAP_S1"/>
    <property type="match status" value="1"/>
</dbReference>
<comment type="caution">
    <text evidence="4">The sequence shown here is derived from an EMBL/GenBank/DDBJ whole genome shotgun (WGS) entry which is preliminary data.</text>
</comment>
<dbReference type="Gene3D" id="3.40.190.170">
    <property type="entry name" value="Bacterial extracellular solute-binding protein, family 7"/>
    <property type="match status" value="1"/>
</dbReference>
<dbReference type="GO" id="GO:0042597">
    <property type="term" value="C:periplasmic space"/>
    <property type="evidence" value="ECO:0007669"/>
    <property type="project" value="UniProtKB-SubCell"/>
</dbReference>
<evidence type="ECO:0000313" key="4">
    <source>
        <dbReference type="EMBL" id="MZR13677.1"/>
    </source>
</evidence>
<evidence type="ECO:0000256" key="3">
    <source>
        <dbReference type="ARBA" id="ARBA00022764"/>
    </source>
</evidence>
<keyword evidence="2" id="KW-0732">Signal</keyword>
<dbReference type="RefSeq" id="WP_161351814.1">
    <property type="nucleotide sequence ID" value="NZ_WTUX01000013.1"/>
</dbReference>
<dbReference type="CDD" id="cd13666">
    <property type="entry name" value="PBP2_TRAP_DctP_like_1"/>
    <property type="match status" value="1"/>
</dbReference>
<dbReference type="EMBL" id="WTUX01000013">
    <property type="protein sequence ID" value="MZR13677.1"/>
    <property type="molecule type" value="Genomic_DNA"/>
</dbReference>
<organism evidence="4 5">
    <name type="scientific">Maritimibacter harenae</name>
    <dbReference type="NCBI Taxonomy" id="2606218"/>
    <lineage>
        <taxon>Bacteria</taxon>
        <taxon>Pseudomonadati</taxon>
        <taxon>Pseudomonadota</taxon>
        <taxon>Alphaproteobacteria</taxon>
        <taxon>Rhodobacterales</taxon>
        <taxon>Roseobacteraceae</taxon>
        <taxon>Maritimibacter</taxon>
    </lineage>
</organism>
<proteinExistence type="predicted"/>
<dbReference type="AlphaFoldDB" id="A0A845M7G1"/>
<evidence type="ECO:0008006" key="6">
    <source>
        <dbReference type="Google" id="ProtNLM"/>
    </source>
</evidence>
<dbReference type="Proteomes" id="UP000467322">
    <property type="component" value="Unassembled WGS sequence"/>
</dbReference>
<dbReference type="Pfam" id="PF03480">
    <property type="entry name" value="DctP"/>
    <property type="match status" value="1"/>
</dbReference>
<dbReference type="InterPro" id="IPR038404">
    <property type="entry name" value="TRAP_DctP_sf"/>
</dbReference>
<protein>
    <recommendedName>
        <fullName evidence="6">TRAP-type C4-dicarboxylate transport system, substrate-binding protein</fullName>
    </recommendedName>
</protein>
<keyword evidence="5" id="KW-1185">Reference proteome</keyword>
<name>A0A845M7G1_9RHOB</name>